<dbReference type="InterPro" id="IPR056100">
    <property type="entry name" value="DUF7683"/>
</dbReference>
<evidence type="ECO:0000313" key="3">
    <source>
        <dbReference type="Proteomes" id="UP000198598"/>
    </source>
</evidence>
<reference evidence="2 3" key="1">
    <citation type="submission" date="2016-10" db="EMBL/GenBank/DDBJ databases">
        <authorList>
            <person name="de Groot N.N."/>
        </authorList>
    </citation>
    <scope>NUCLEOTIDE SEQUENCE [LARGE SCALE GENOMIC DNA]</scope>
    <source>
        <strain evidence="2 3">DSM 26130</strain>
    </source>
</reference>
<dbReference type="AlphaFoldDB" id="A0A1I2IAX5"/>
<name>A0A1I2IAX5_9BACT</name>
<evidence type="ECO:0000313" key="2">
    <source>
        <dbReference type="EMBL" id="SFF37701.1"/>
    </source>
</evidence>
<protein>
    <recommendedName>
        <fullName evidence="1">DUF7683 domain-containing protein</fullName>
    </recommendedName>
</protein>
<dbReference type="EMBL" id="FOLQ01000058">
    <property type="protein sequence ID" value="SFF37701.1"/>
    <property type="molecule type" value="Genomic_DNA"/>
</dbReference>
<accession>A0A1I2IAX5</accession>
<keyword evidence="3" id="KW-1185">Reference proteome</keyword>
<dbReference type="Pfam" id="PF24731">
    <property type="entry name" value="DUF7683"/>
    <property type="match status" value="1"/>
</dbReference>
<dbReference type="STRING" id="662367.SAMN05216167_1586"/>
<evidence type="ECO:0000259" key="1">
    <source>
        <dbReference type="Pfam" id="PF24731"/>
    </source>
</evidence>
<feature type="domain" description="DUF7683" evidence="1">
    <location>
        <begin position="5"/>
        <end position="76"/>
    </location>
</feature>
<gene>
    <name evidence="2" type="ORF">SAMN05216167_1586</name>
</gene>
<proteinExistence type="predicted"/>
<sequence>MRVQRQISWFDISSEELIGESSIDHIPLDDLKKLFGPPADDPLMYNPYEIDEQQAGELRQWVTLSFDFTLFTYYAECFQA</sequence>
<dbReference type="Proteomes" id="UP000198598">
    <property type="component" value="Unassembled WGS sequence"/>
</dbReference>
<organism evidence="2 3">
    <name type="scientific">Spirosoma endophyticum</name>
    <dbReference type="NCBI Taxonomy" id="662367"/>
    <lineage>
        <taxon>Bacteria</taxon>
        <taxon>Pseudomonadati</taxon>
        <taxon>Bacteroidota</taxon>
        <taxon>Cytophagia</taxon>
        <taxon>Cytophagales</taxon>
        <taxon>Cytophagaceae</taxon>
        <taxon>Spirosoma</taxon>
    </lineage>
</organism>